<keyword evidence="8 9" id="KW-0472">Membrane</keyword>
<dbReference type="InterPro" id="IPR005807">
    <property type="entry name" value="SecE_bac"/>
</dbReference>
<proteinExistence type="inferred from homology"/>
<evidence type="ECO:0000256" key="9">
    <source>
        <dbReference type="HAMAP-Rule" id="MF_00422"/>
    </source>
</evidence>
<dbReference type="GO" id="GO:0006605">
    <property type="term" value="P:protein targeting"/>
    <property type="evidence" value="ECO:0007669"/>
    <property type="project" value="UniProtKB-UniRule"/>
</dbReference>
<keyword evidence="5 9" id="KW-0653">Protein transport</keyword>
<dbReference type="GO" id="GO:0005886">
    <property type="term" value="C:plasma membrane"/>
    <property type="evidence" value="ECO:0007669"/>
    <property type="project" value="UniProtKB-SubCell"/>
</dbReference>
<evidence type="ECO:0000256" key="8">
    <source>
        <dbReference type="ARBA" id="ARBA00023136"/>
    </source>
</evidence>
<feature type="transmembrane region" description="Helical" evidence="9">
    <location>
        <begin position="58"/>
        <end position="79"/>
    </location>
</feature>
<dbReference type="InterPro" id="IPR001901">
    <property type="entry name" value="Translocase_SecE/Sec61-g"/>
</dbReference>
<comment type="caution">
    <text evidence="11">The sequence shown here is derived from an EMBL/GenBank/DDBJ whole genome shotgun (WGS) entry which is preliminary data.</text>
</comment>
<comment type="similarity">
    <text evidence="9">Belongs to the SecE/SEC61-gamma family.</text>
</comment>
<keyword evidence="2 9" id="KW-0813">Transport</keyword>
<evidence type="ECO:0000256" key="5">
    <source>
        <dbReference type="ARBA" id="ARBA00022927"/>
    </source>
</evidence>
<evidence type="ECO:0000256" key="4">
    <source>
        <dbReference type="ARBA" id="ARBA00022692"/>
    </source>
</evidence>
<reference evidence="11 12" key="1">
    <citation type="submission" date="2019-08" db="EMBL/GenBank/DDBJ databases">
        <title>In-depth cultivation of the pig gut microbiome towards novel bacterial diversity and tailored functional studies.</title>
        <authorList>
            <person name="Wylensek D."/>
            <person name="Hitch T.C.A."/>
            <person name="Clavel T."/>
        </authorList>
    </citation>
    <scope>NUCLEOTIDE SEQUENCE [LARGE SCALE GENOMIC DNA]</scope>
    <source>
        <strain evidence="11 12">WB03_NA08</strain>
    </source>
</reference>
<dbReference type="Proteomes" id="UP000470875">
    <property type="component" value="Unassembled WGS sequence"/>
</dbReference>
<dbReference type="PANTHER" id="PTHR33910">
    <property type="entry name" value="PROTEIN TRANSLOCASE SUBUNIT SECE"/>
    <property type="match status" value="1"/>
</dbReference>
<dbReference type="HAMAP" id="MF_00422">
    <property type="entry name" value="SecE"/>
    <property type="match status" value="1"/>
</dbReference>
<evidence type="ECO:0000256" key="2">
    <source>
        <dbReference type="ARBA" id="ARBA00022448"/>
    </source>
</evidence>
<evidence type="ECO:0000313" key="12">
    <source>
        <dbReference type="Proteomes" id="UP000470875"/>
    </source>
</evidence>
<evidence type="ECO:0000256" key="3">
    <source>
        <dbReference type="ARBA" id="ARBA00022475"/>
    </source>
</evidence>
<keyword evidence="4 9" id="KW-0812">Transmembrane</keyword>
<feature type="region of interest" description="Disordered" evidence="10">
    <location>
        <begin position="1"/>
        <end position="24"/>
    </location>
</feature>
<evidence type="ECO:0000256" key="10">
    <source>
        <dbReference type="SAM" id="MobiDB-lite"/>
    </source>
</evidence>
<keyword evidence="12" id="KW-1185">Reference proteome</keyword>
<organism evidence="11 12">
    <name type="scientific">Scrofimicrobium canadense</name>
    <dbReference type="NCBI Taxonomy" id="2652290"/>
    <lineage>
        <taxon>Bacteria</taxon>
        <taxon>Bacillati</taxon>
        <taxon>Actinomycetota</taxon>
        <taxon>Actinomycetes</taxon>
        <taxon>Actinomycetales</taxon>
        <taxon>Actinomycetaceae</taxon>
        <taxon>Scrofimicrobium</taxon>
    </lineage>
</organism>
<evidence type="ECO:0000256" key="7">
    <source>
        <dbReference type="ARBA" id="ARBA00023010"/>
    </source>
</evidence>
<dbReference type="EMBL" id="VULO01000001">
    <property type="protein sequence ID" value="MSS83404.1"/>
    <property type="molecule type" value="Genomic_DNA"/>
</dbReference>
<protein>
    <recommendedName>
        <fullName evidence="9">Protein translocase subunit SecE</fullName>
    </recommendedName>
</protein>
<dbReference type="GO" id="GO:0065002">
    <property type="term" value="P:intracellular protein transmembrane transport"/>
    <property type="evidence" value="ECO:0007669"/>
    <property type="project" value="UniProtKB-UniRule"/>
</dbReference>
<evidence type="ECO:0000256" key="6">
    <source>
        <dbReference type="ARBA" id="ARBA00022989"/>
    </source>
</evidence>
<dbReference type="PANTHER" id="PTHR33910:SF1">
    <property type="entry name" value="PROTEIN TRANSLOCASE SUBUNIT SECE"/>
    <property type="match status" value="1"/>
</dbReference>
<evidence type="ECO:0000313" key="11">
    <source>
        <dbReference type="EMBL" id="MSS83404.1"/>
    </source>
</evidence>
<sequence length="92" mass="10442">MSDAAVPAADPQKKGRPTRKRDEVPSDEKIGFFARIVRFVREIIAEMKKVRYPTKAELWMYFLVVIVFVAILMAYTGLIDFGSEALSELVFG</sequence>
<comment type="subunit">
    <text evidence="9">Component of the Sec protein translocase complex. Heterotrimer consisting of SecY, SecE and SecG subunits. The heterotrimers can form oligomers, although 1 heterotrimer is thought to be able to translocate proteins. Interacts with the ribosome. Interacts with SecDF, and other proteins may be involved. Interacts with SecA.</text>
</comment>
<accession>A0A6N7VNV3</accession>
<comment type="subcellular location">
    <subcellularLocation>
        <location evidence="9">Cell membrane</location>
        <topology evidence="9">Single-pass membrane protein</topology>
    </subcellularLocation>
    <subcellularLocation>
        <location evidence="1">Membrane</location>
    </subcellularLocation>
</comment>
<dbReference type="GO" id="GO:0009306">
    <property type="term" value="P:protein secretion"/>
    <property type="evidence" value="ECO:0007669"/>
    <property type="project" value="UniProtKB-UniRule"/>
</dbReference>
<gene>
    <name evidence="9 11" type="primary">secE</name>
    <name evidence="11" type="ORF">FYJ24_01220</name>
</gene>
<keyword evidence="3 9" id="KW-1003">Cell membrane</keyword>
<evidence type="ECO:0000256" key="1">
    <source>
        <dbReference type="ARBA" id="ARBA00004370"/>
    </source>
</evidence>
<dbReference type="InterPro" id="IPR038379">
    <property type="entry name" value="SecE_sf"/>
</dbReference>
<dbReference type="Gene3D" id="1.20.5.1030">
    <property type="entry name" value="Preprotein translocase secy subunit"/>
    <property type="match status" value="1"/>
</dbReference>
<dbReference type="GO" id="GO:0008320">
    <property type="term" value="F:protein transmembrane transporter activity"/>
    <property type="evidence" value="ECO:0007669"/>
    <property type="project" value="UniProtKB-UniRule"/>
</dbReference>
<dbReference type="RefSeq" id="WP_154542787.1">
    <property type="nucleotide sequence ID" value="NZ_VULO01000001.1"/>
</dbReference>
<dbReference type="AlphaFoldDB" id="A0A6N7VNV3"/>
<dbReference type="GO" id="GO:0043952">
    <property type="term" value="P:protein transport by the Sec complex"/>
    <property type="evidence" value="ECO:0007669"/>
    <property type="project" value="UniProtKB-UniRule"/>
</dbReference>
<keyword evidence="7 9" id="KW-0811">Translocation</keyword>
<dbReference type="NCBIfam" id="TIGR00964">
    <property type="entry name" value="secE_bact"/>
    <property type="match status" value="1"/>
</dbReference>
<keyword evidence="6 9" id="KW-1133">Transmembrane helix</keyword>
<comment type="function">
    <text evidence="9">Essential subunit of the Sec protein translocation channel SecYEG. Clamps together the 2 halves of SecY. May contact the channel plug during translocation.</text>
</comment>
<dbReference type="Pfam" id="PF00584">
    <property type="entry name" value="SecE"/>
    <property type="match status" value="1"/>
</dbReference>
<name>A0A6N7VNV3_9ACTO</name>